<protein>
    <recommendedName>
        <fullName evidence="4">Regulatory protein, luxR family</fullName>
    </recommendedName>
</protein>
<proteinExistence type="predicted"/>
<evidence type="ECO:0008006" key="4">
    <source>
        <dbReference type="Google" id="ProtNLM"/>
    </source>
</evidence>
<name>A0ABS5IYD2_9BACT</name>
<dbReference type="SUPFAM" id="SSF46894">
    <property type="entry name" value="C-terminal effector domain of the bipartite response regulators"/>
    <property type="match status" value="1"/>
</dbReference>
<dbReference type="Proteomes" id="UP000676386">
    <property type="component" value="Unassembled WGS sequence"/>
</dbReference>
<evidence type="ECO:0000256" key="1">
    <source>
        <dbReference type="SAM" id="Phobius"/>
    </source>
</evidence>
<gene>
    <name evidence="2" type="ORF">KE626_08510</name>
</gene>
<dbReference type="InterPro" id="IPR011990">
    <property type="entry name" value="TPR-like_helical_dom_sf"/>
</dbReference>
<dbReference type="InterPro" id="IPR016032">
    <property type="entry name" value="Sig_transdc_resp-reg_C-effctor"/>
</dbReference>
<reference evidence="2 3" key="1">
    <citation type="submission" date="2021-04" db="EMBL/GenBank/DDBJ databases">
        <title>Chitinophaga sp. nov., isolated from the rhizosphere soil.</title>
        <authorList>
            <person name="He S."/>
        </authorList>
    </citation>
    <scope>NUCLEOTIDE SEQUENCE [LARGE SCALE GENOMIC DNA]</scope>
    <source>
        <strain evidence="2 3">2R12</strain>
    </source>
</reference>
<organism evidence="2 3">
    <name type="scientific">Chitinophaga hostae</name>
    <dbReference type="NCBI Taxonomy" id="2831022"/>
    <lineage>
        <taxon>Bacteria</taxon>
        <taxon>Pseudomonadati</taxon>
        <taxon>Bacteroidota</taxon>
        <taxon>Chitinophagia</taxon>
        <taxon>Chitinophagales</taxon>
        <taxon>Chitinophagaceae</taxon>
        <taxon>Chitinophaga</taxon>
    </lineage>
</organism>
<accession>A0ABS5IYD2</accession>
<evidence type="ECO:0000313" key="2">
    <source>
        <dbReference type="EMBL" id="MBS0027347.1"/>
    </source>
</evidence>
<evidence type="ECO:0000313" key="3">
    <source>
        <dbReference type="Proteomes" id="UP000676386"/>
    </source>
</evidence>
<dbReference type="Gene3D" id="1.25.40.10">
    <property type="entry name" value="Tetratricopeptide repeat domain"/>
    <property type="match status" value="2"/>
</dbReference>
<keyword evidence="1" id="KW-0812">Transmembrane</keyword>
<dbReference type="EMBL" id="JAGTXB010000003">
    <property type="protein sequence ID" value="MBS0027347.1"/>
    <property type="molecule type" value="Genomic_DNA"/>
</dbReference>
<dbReference type="RefSeq" id="WP_211972444.1">
    <property type="nucleotide sequence ID" value="NZ_JAGTXB010000003.1"/>
</dbReference>
<keyword evidence="1" id="KW-1133">Transmembrane helix</keyword>
<feature type="transmembrane region" description="Helical" evidence="1">
    <location>
        <begin position="404"/>
        <end position="424"/>
    </location>
</feature>
<sequence>MKFLLHFLFICIYISLSLDGFTQTEAAQKDQSGLFYQQAETYRINRSYEAALSAASQSIQTALQSKNYTGAAKAYTLLVNIKSNARQLTTLTKTSDSALLMAQRANDPVAMAYAYYARVLLYKTLDDAENVVKNCQSGLKELERKMDHNIAGKFYYQLYVVNSDWNNEDKVNLYARKATENILQTKDYNMLSNCYTALSVAHEYNYNAQKEKGELDSTLFYLSQSEALYRQHPGQVADYTYAIACINIANCYLKYFPETDAGAKAQAIHFANTARTVLKDAGRSQEVVASSLGILSEYARRENNNALEERYLLEAYEVMKTEQPPYYYTMINVVNALSALYKRKGDYQKALDYQEKVTEYSNKNFSQKQAQSAQKLEIQYETEKKDNEMKVLKEREKSRMLQNYLYACIAVASLLGLVFMFRSYHFRLRYAMQREKQLQLEKLDSELQIKLQKEEQARLLAEQQLMETQQQQLQKEVMANVLHLEHKNRMLLNIKDKLSEGGPVNMQKILKEELVIDNDFEDAKLQIQRVHPDFFNLINEKAQRNLSSLDLKLCAYLYLKMDTRQIAQLMNIEAKSVRMSRYRIKQKLGLGRDEDLNIFLQGIGS</sequence>
<comment type="caution">
    <text evidence="2">The sequence shown here is derived from an EMBL/GenBank/DDBJ whole genome shotgun (WGS) entry which is preliminary data.</text>
</comment>
<keyword evidence="1" id="KW-0472">Membrane</keyword>
<keyword evidence="3" id="KW-1185">Reference proteome</keyword>